<keyword evidence="6" id="KW-0560">Oxidoreductase</keyword>
<evidence type="ECO:0000256" key="1">
    <source>
        <dbReference type="ARBA" id="ARBA00004781"/>
    </source>
</evidence>
<dbReference type="RefSeq" id="WP_091532561.1">
    <property type="nucleotide sequence ID" value="NZ_FOOC01000004.1"/>
</dbReference>
<evidence type="ECO:0000256" key="5">
    <source>
        <dbReference type="ARBA" id="ARBA00048200"/>
    </source>
</evidence>
<dbReference type="GO" id="GO:0009243">
    <property type="term" value="P:O antigen biosynthetic process"/>
    <property type="evidence" value="ECO:0007669"/>
    <property type="project" value="UniProtKB-UniPathway"/>
</dbReference>
<name>A0A1I2IPJ7_9GAMM</name>
<dbReference type="Proteomes" id="UP000199771">
    <property type="component" value="Unassembled WGS sequence"/>
</dbReference>
<dbReference type="EMBL" id="FOOC01000004">
    <property type="protein sequence ID" value="SFF42756.1"/>
    <property type="molecule type" value="Genomic_DNA"/>
</dbReference>
<comment type="cofactor">
    <cofactor evidence="6">
        <name>Mg(2+)</name>
        <dbReference type="ChEBI" id="CHEBI:18420"/>
    </cofactor>
    <text evidence="6">Binds 1 Mg(2+) ion per monomer.</text>
</comment>
<dbReference type="GO" id="GO:0008831">
    <property type="term" value="F:dTDP-4-dehydrorhamnose reductase activity"/>
    <property type="evidence" value="ECO:0007669"/>
    <property type="project" value="UniProtKB-EC"/>
</dbReference>
<comment type="pathway">
    <text evidence="1 6">Carbohydrate biosynthesis; dTDP-L-rhamnose biosynthesis.</text>
</comment>
<dbReference type="Gene3D" id="3.40.50.720">
    <property type="entry name" value="NAD(P)-binding Rossmann-like Domain"/>
    <property type="match status" value="1"/>
</dbReference>
<accession>A0A1I2IPJ7</accession>
<keyword evidence="6" id="KW-0521">NADP</keyword>
<evidence type="ECO:0000256" key="6">
    <source>
        <dbReference type="RuleBase" id="RU364082"/>
    </source>
</evidence>
<comment type="similarity">
    <text evidence="2 6">Belongs to the dTDP-4-dehydrorhamnose reductase family.</text>
</comment>
<dbReference type="CDD" id="cd05254">
    <property type="entry name" value="dTDP_HR_like_SDR_e"/>
    <property type="match status" value="1"/>
</dbReference>
<comment type="function">
    <text evidence="6">Catalyzes the reduction of dTDP-6-deoxy-L-lyxo-4-hexulose to yield dTDP-L-rhamnose.</text>
</comment>
<dbReference type="InterPro" id="IPR005913">
    <property type="entry name" value="dTDP_dehydrorham_reduct"/>
</dbReference>
<dbReference type="InterPro" id="IPR029903">
    <property type="entry name" value="RmlD-like-bd"/>
</dbReference>
<dbReference type="UniPathway" id="UPA00281"/>
<dbReference type="PANTHER" id="PTHR10491:SF4">
    <property type="entry name" value="METHIONINE ADENOSYLTRANSFERASE 2 SUBUNIT BETA"/>
    <property type="match status" value="1"/>
</dbReference>
<evidence type="ECO:0000256" key="3">
    <source>
        <dbReference type="ARBA" id="ARBA00012929"/>
    </source>
</evidence>
<dbReference type="GO" id="GO:0005829">
    <property type="term" value="C:cytosol"/>
    <property type="evidence" value="ECO:0007669"/>
    <property type="project" value="TreeGrafter"/>
</dbReference>
<evidence type="ECO:0000313" key="9">
    <source>
        <dbReference type="Proteomes" id="UP000199771"/>
    </source>
</evidence>
<evidence type="ECO:0000256" key="2">
    <source>
        <dbReference type="ARBA" id="ARBA00010944"/>
    </source>
</evidence>
<dbReference type="PANTHER" id="PTHR10491">
    <property type="entry name" value="DTDP-4-DEHYDRORHAMNOSE REDUCTASE"/>
    <property type="match status" value="1"/>
</dbReference>
<sequence length="295" mass="31769">MKILLTGGSGQVGTEIRRRVHRWDGLTVIAPTRAELDLARPGEVAVAVHRYAPDIVINAGAYTAVDKAESEPDLAEAVNARAPGELAKACAARHVPVLHFSTDYVFPGDAEHPYRPEDATAPLGVYGATKLAGERALRAGCPQHLIFRISWVFAGHGANFVRTMLRLGAQRDELRIVADQVGGPTYAGHIADAALHMVDRYRRDGTLAWGTYHYAGAPDVSWYAFAGEIFARAVAAGILVRAPRLVPIATAEYPTPARRPLNSRMDCSATASVLGLPRPDWRVGLDLALAELRAA</sequence>
<dbReference type="UniPathway" id="UPA00124"/>
<evidence type="ECO:0000256" key="4">
    <source>
        <dbReference type="ARBA" id="ARBA00017099"/>
    </source>
</evidence>
<dbReference type="NCBIfam" id="TIGR01214">
    <property type="entry name" value="rmlD"/>
    <property type="match status" value="1"/>
</dbReference>
<dbReference type="AlphaFoldDB" id="A0A1I2IPJ7"/>
<keyword evidence="9" id="KW-1185">Reference proteome</keyword>
<gene>
    <name evidence="8" type="ORF">SAMN04488120_10442</name>
</gene>
<dbReference type="InterPro" id="IPR036291">
    <property type="entry name" value="NAD(P)-bd_dom_sf"/>
</dbReference>
<dbReference type="EC" id="1.1.1.133" evidence="3 6"/>
<comment type="catalytic activity">
    <reaction evidence="5 6">
        <text>dTDP-beta-L-rhamnose + NADP(+) = dTDP-4-dehydro-beta-L-rhamnose + NADPH + H(+)</text>
        <dbReference type="Rhea" id="RHEA:21796"/>
        <dbReference type="ChEBI" id="CHEBI:15378"/>
        <dbReference type="ChEBI" id="CHEBI:57510"/>
        <dbReference type="ChEBI" id="CHEBI:57783"/>
        <dbReference type="ChEBI" id="CHEBI:58349"/>
        <dbReference type="ChEBI" id="CHEBI:62830"/>
        <dbReference type="EC" id="1.1.1.133"/>
    </reaction>
</comment>
<dbReference type="OrthoDB" id="9803892at2"/>
<dbReference type="Gene3D" id="3.90.25.10">
    <property type="entry name" value="UDP-galactose 4-epimerase, domain 1"/>
    <property type="match status" value="1"/>
</dbReference>
<evidence type="ECO:0000313" key="8">
    <source>
        <dbReference type="EMBL" id="SFF42756.1"/>
    </source>
</evidence>
<organism evidence="8 9">
    <name type="scientific">Fontimonas thermophila</name>
    <dbReference type="NCBI Taxonomy" id="1076937"/>
    <lineage>
        <taxon>Bacteria</taxon>
        <taxon>Pseudomonadati</taxon>
        <taxon>Pseudomonadota</taxon>
        <taxon>Gammaproteobacteria</taxon>
        <taxon>Nevskiales</taxon>
        <taxon>Nevskiaceae</taxon>
        <taxon>Fontimonas</taxon>
    </lineage>
</organism>
<dbReference type="GO" id="GO:0019305">
    <property type="term" value="P:dTDP-rhamnose biosynthetic process"/>
    <property type="evidence" value="ECO:0007669"/>
    <property type="project" value="UniProtKB-UniPathway"/>
</dbReference>
<feature type="domain" description="RmlD-like substrate binding" evidence="7">
    <location>
        <begin position="1"/>
        <end position="292"/>
    </location>
</feature>
<evidence type="ECO:0000259" key="7">
    <source>
        <dbReference type="Pfam" id="PF04321"/>
    </source>
</evidence>
<proteinExistence type="inferred from homology"/>
<protein>
    <recommendedName>
        <fullName evidence="4 6">dTDP-4-dehydrorhamnose reductase</fullName>
        <ecNumber evidence="3 6">1.1.1.133</ecNumber>
    </recommendedName>
</protein>
<dbReference type="Pfam" id="PF04321">
    <property type="entry name" value="RmlD_sub_bind"/>
    <property type="match status" value="1"/>
</dbReference>
<reference evidence="8 9" key="1">
    <citation type="submission" date="2016-10" db="EMBL/GenBank/DDBJ databases">
        <authorList>
            <person name="de Groot N.N."/>
        </authorList>
    </citation>
    <scope>NUCLEOTIDE SEQUENCE [LARGE SCALE GENOMIC DNA]</scope>
    <source>
        <strain evidence="8 9">DSM 23609</strain>
    </source>
</reference>
<dbReference type="STRING" id="1076937.SAMN04488120_10442"/>
<dbReference type="SUPFAM" id="SSF51735">
    <property type="entry name" value="NAD(P)-binding Rossmann-fold domains"/>
    <property type="match status" value="1"/>
</dbReference>